<evidence type="ECO:0000256" key="2">
    <source>
        <dbReference type="ARBA" id="ARBA00022448"/>
    </source>
</evidence>
<keyword evidence="2" id="KW-0813">Transport</keyword>
<dbReference type="PROSITE" id="PS00211">
    <property type="entry name" value="ABC_TRANSPORTER_1"/>
    <property type="match status" value="1"/>
</dbReference>
<reference evidence="7 8" key="1">
    <citation type="submission" date="2024-09" db="EMBL/GenBank/DDBJ databases">
        <authorList>
            <person name="Sun Q."/>
            <person name="Mori K."/>
        </authorList>
    </citation>
    <scope>NUCLEOTIDE SEQUENCE [LARGE SCALE GENOMIC DNA]</scope>
    <source>
        <strain evidence="7 8">JCM 12520</strain>
    </source>
</reference>
<dbReference type="InterPro" id="IPR003593">
    <property type="entry name" value="AAA+_ATPase"/>
</dbReference>
<name>A0ABV5VRZ9_9BACL</name>
<feature type="domain" description="AAA+ ATPase" evidence="6">
    <location>
        <begin position="47"/>
        <end position="219"/>
    </location>
</feature>
<organism evidence="7 8">
    <name type="scientific">Paenibacillus hodogayensis</name>
    <dbReference type="NCBI Taxonomy" id="279208"/>
    <lineage>
        <taxon>Bacteria</taxon>
        <taxon>Bacillati</taxon>
        <taxon>Bacillota</taxon>
        <taxon>Bacilli</taxon>
        <taxon>Bacillales</taxon>
        <taxon>Paenibacillaceae</taxon>
        <taxon>Paenibacillus</taxon>
    </lineage>
</organism>
<keyword evidence="4 7" id="KW-0067">ATP-binding</keyword>
<dbReference type="EMBL" id="JBHMAG010000004">
    <property type="protein sequence ID" value="MFB9751052.1"/>
    <property type="molecule type" value="Genomic_DNA"/>
</dbReference>
<dbReference type="InterPro" id="IPR015860">
    <property type="entry name" value="ABC_transpr_TagH-like"/>
</dbReference>
<comment type="caution">
    <text evidence="7">The sequence shown here is derived from an EMBL/GenBank/DDBJ whole genome shotgun (WGS) entry which is preliminary data.</text>
</comment>
<dbReference type="PANTHER" id="PTHR46743:SF2">
    <property type="entry name" value="TEICHOIC ACIDS EXPORT ATP-BINDING PROTEIN TAGH"/>
    <property type="match status" value="1"/>
</dbReference>
<dbReference type="Gene3D" id="3.40.50.300">
    <property type="entry name" value="P-loop containing nucleotide triphosphate hydrolases"/>
    <property type="match status" value="1"/>
</dbReference>
<dbReference type="SUPFAM" id="SSF52540">
    <property type="entry name" value="P-loop containing nucleoside triphosphate hydrolases"/>
    <property type="match status" value="1"/>
</dbReference>
<dbReference type="GO" id="GO:0005524">
    <property type="term" value="F:ATP binding"/>
    <property type="evidence" value="ECO:0007669"/>
    <property type="project" value="UniProtKB-KW"/>
</dbReference>
<sequence>MRIKLDNVGKKYKVFNGAFARVIEWVIAKKMHREKWVLRNLTFEVGEGESLGIIGHNGAGKSTLLKILTGVLPPSEGSFSTSGSIAALLELGMGFHPDFTGIQNIRMSLQLTGVDNEKIDRLIPEIEAFAEIGDYVNQPLRTYSSGMSVRLAFATATAIRPDILIVDEALSVGDVYFQHKCFDRIKKFREEGTTLLFVSHDPGAIKNLCDRAILLDQGVLVKEGTPEAVLDYYNAVVALREVEYSITQSVGENNRINTRSGSGELTITKVDIVDKNDRLVHAIQVGERIQVRIAFQCSRKIVNPTVGFVIKDRLGNAIFGTNTYQLNVNAGEVEDGTEVIVLFSLSANIGMGTYSVTAAIHEGLTHISKNYDWWDHAFTFQVIKGQEPAFDGTIYLPSSATFHVFNESR</sequence>
<dbReference type="InterPro" id="IPR050683">
    <property type="entry name" value="Bact_Polysacc_Export_ATP-bd"/>
</dbReference>
<evidence type="ECO:0000256" key="4">
    <source>
        <dbReference type="ARBA" id="ARBA00022840"/>
    </source>
</evidence>
<dbReference type="PANTHER" id="PTHR46743">
    <property type="entry name" value="TEICHOIC ACIDS EXPORT ATP-BINDING PROTEIN TAGH"/>
    <property type="match status" value="1"/>
</dbReference>
<dbReference type="SMART" id="SM00382">
    <property type="entry name" value="AAA"/>
    <property type="match status" value="1"/>
</dbReference>
<dbReference type="InterPro" id="IPR029439">
    <property type="entry name" value="Wzt_C"/>
</dbReference>
<proteinExistence type="inferred from homology"/>
<keyword evidence="3" id="KW-0547">Nucleotide-binding</keyword>
<dbReference type="Gene3D" id="2.70.50.60">
    <property type="entry name" value="abc- transporter (atp binding component) like domain"/>
    <property type="match status" value="1"/>
</dbReference>
<dbReference type="InterPro" id="IPR027417">
    <property type="entry name" value="P-loop_NTPase"/>
</dbReference>
<dbReference type="CDD" id="cd03220">
    <property type="entry name" value="ABC_KpsT_Wzt"/>
    <property type="match status" value="1"/>
</dbReference>
<protein>
    <submittedName>
        <fullName evidence="7">ABC transporter ATP-binding protein</fullName>
    </submittedName>
</protein>
<evidence type="ECO:0000256" key="5">
    <source>
        <dbReference type="ARBA" id="ARBA00022967"/>
    </source>
</evidence>
<gene>
    <name evidence="7" type="ORF">ACFFNY_05655</name>
</gene>
<dbReference type="InterPro" id="IPR003439">
    <property type="entry name" value="ABC_transporter-like_ATP-bd"/>
</dbReference>
<evidence type="ECO:0000313" key="8">
    <source>
        <dbReference type="Proteomes" id="UP001589619"/>
    </source>
</evidence>
<evidence type="ECO:0000259" key="6">
    <source>
        <dbReference type="SMART" id="SM00382"/>
    </source>
</evidence>
<dbReference type="RefSeq" id="WP_344905757.1">
    <property type="nucleotide sequence ID" value="NZ_BAAAYO010000002.1"/>
</dbReference>
<dbReference type="Proteomes" id="UP001589619">
    <property type="component" value="Unassembled WGS sequence"/>
</dbReference>
<dbReference type="CDD" id="cd10147">
    <property type="entry name" value="Wzt_C-like"/>
    <property type="match status" value="1"/>
</dbReference>
<accession>A0ABV5VRZ9</accession>
<dbReference type="Pfam" id="PF00005">
    <property type="entry name" value="ABC_tran"/>
    <property type="match status" value="1"/>
</dbReference>
<dbReference type="InterPro" id="IPR017871">
    <property type="entry name" value="ABC_transporter-like_CS"/>
</dbReference>
<evidence type="ECO:0000256" key="3">
    <source>
        <dbReference type="ARBA" id="ARBA00022741"/>
    </source>
</evidence>
<evidence type="ECO:0000313" key="7">
    <source>
        <dbReference type="EMBL" id="MFB9751052.1"/>
    </source>
</evidence>
<evidence type="ECO:0000256" key="1">
    <source>
        <dbReference type="ARBA" id="ARBA00005417"/>
    </source>
</evidence>
<dbReference type="Pfam" id="PF14524">
    <property type="entry name" value="Wzt_C"/>
    <property type="match status" value="1"/>
</dbReference>
<keyword evidence="8" id="KW-1185">Reference proteome</keyword>
<comment type="similarity">
    <text evidence="1">Belongs to the ABC transporter superfamily.</text>
</comment>
<keyword evidence="5" id="KW-1278">Translocase</keyword>